<keyword evidence="1" id="KW-1133">Transmembrane helix</keyword>
<sequence length="237" mass="26004">MINLMRADFYRLRHSRALLIWEILIGGVTAAKTIDWGLKRNLTGWLAVRLVNNSASLFIWLLPLVMMVVGHDFSQGLLKDTLTIGISRRRYFLSKMATMGLITLLQLLMVQLIAFLGGVIFGGAGPVQWADWLAQLLVYVVIAFTEVTTITLVLYWSGSTTAALAVGFLALLAISILHVQFGHISLFAYTDWMLAINRLTTVHSNTLGAMTKPVIGAAALVIGGGIVNGLRFEKMSL</sequence>
<feature type="transmembrane region" description="Helical" evidence="1">
    <location>
        <begin position="136"/>
        <end position="156"/>
    </location>
</feature>
<evidence type="ECO:0000256" key="1">
    <source>
        <dbReference type="SAM" id="Phobius"/>
    </source>
</evidence>
<protein>
    <submittedName>
        <fullName evidence="2">Uncharacterized protein</fullName>
    </submittedName>
</protein>
<feature type="transmembrane region" description="Helical" evidence="1">
    <location>
        <begin position="54"/>
        <end position="78"/>
    </location>
</feature>
<accession>A0A5P8M146</accession>
<dbReference type="KEGG" id="lhb:D1010_00365"/>
<dbReference type="EMBL" id="CP045143">
    <property type="protein sequence ID" value="QFR22015.1"/>
    <property type="molecule type" value="Genomic_DNA"/>
</dbReference>
<keyword evidence="1" id="KW-0812">Transmembrane</keyword>
<keyword evidence="1" id="KW-0472">Membrane</keyword>
<dbReference type="Proteomes" id="UP000326779">
    <property type="component" value="Chromosome"/>
</dbReference>
<proteinExistence type="predicted"/>
<reference evidence="2 3" key="1">
    <citation type="submission" date="2019-10" db="EMBL/GenBank/DDBJ databases">
        <title>The completed genome of Lactobacillus harbinensis M1.</title>
        <authorList>
            <person name="Zheng Y."/>
        </authorList>
    </citation>
    <scope>NUCLEOTIDE SEQUENCE [LARGE SCALE GENOMIC DNA]</scope>
    <source>
        <strain evidence="2 3">M1</strain>
    </source>
</reference>
<dbReference type="AlphaFoldDB" id="A0A5P8M146"/>
<gene>
    <name evidence="2" type="ORF">D1010_00365</name>
</gene>
<organism evidence="2 3">
    <name type="scientific">Schleiferilactobacillus harbinensis</name>
    <dbReference type="NCBI Taxonomy" id="304207"/>
    <lineage>
        <taxon>Bacteria</taxon>
        <taxon>Bacillati</taxon>
        <taxon>Bacillota</taxon>
        <taxon>Bacilli</taxon>
        <taxon>Lactobacillales</taxon>
        <taxon>Lactobacillaceae</taxon>
        <taxon>Schleiferilactobacillus</taxon>
    </lineage>
</organism>
<dbReference type="RefSeq" id="WP_152260005.1">
    <property type="nucleotide sequence ID" value="NZ_CP045143.1"/>
</dbReference>
<evidence type="ECO:0000313" key="3">
    <source>
        <dbReference type="Proteomes" id="UP000326779"/>
    </source>
</evidence>
<feature type="transmembrane region" description="Helical" evidence="1">
    <location>
        <begin position="209"/>
        <end position="230"/>
    </location>
</feature>
<feature type="transmembrane region" description="Helical" evidence="1">
    <location>
        <begin position="163"/>
        <end position="189"/>
    </location>
</feature>
<feature type="transmembrane region" description="Helical" evidence="1">
    <location>
        <begin position="99"/>
        <end position="124"/>
    </location>
</feature>
<dbReference type="Pfam" id="PF12730">
    <property type="entry name" value="ABC2_membrane_4"/>
    <property type="match status" value="1"/>
</dbReference>
<evidence type="ECO:0000313" key="2">
    <source>
        <dbReference type="EMBL" id="QFR22015.1"/>
    </source>
</evidence>
<name>A0A5P8M146_9LACO</name>